<evidence type="ECO:0000256" key="1">
    <source>
        <dbReference type="SAM" id="MobiDB-lite"/>
    </source>
</evidence>
<feature type="region of interest" description="Disordered" evidence="1">
    <location>
        <begin position="29"/>
        <end position="55"/>
    </location>
</feature>
<dbReference type="Proteomes" id="UP000000447">
    <property type="component" value="Chromosome"/>
</dbReference>
<name>B9KXM1_THERP</name>
<keyword evidence="3" id="KW-1185">Reference proteome</keyword>
<dbReference type="HOGENOM" id="CLU_3030996_0_0_0"/>
<evidence type="ECO:0000313" key="2">
    <source>
        <dbReference type="EMBL" id="ACM04864.1"/>
    </source>
</evidence>
<dbReference type="STRING" id="309801.trd_0208"/>
<accession>B9KXM1</accession>
<organism evidence="2 3">
    <name type="scientific">Thermomicrobium roseum (strain ATCC 27502 / DSM 5159 / P-2)</name>
    <dbReference type="NCBI Taxonomy" id="309801"/>
    <lineage>
        <taxon>Bacteria</taxon>
        <taxon>Pseudomonadati</taxon>
        <taxon>Thermomicrobiota</taxon>
        <taxon>Thermomicrobia</taxon>
        <taxon>Thermomicrobiales</taxon>
        <taxon>Thermomicrobiaceae</taxon>
        <taxon>Thermomicrobium</taxon>
    </lineage>
</organism>
<gene>
    <name evidence="2" type="ordered locus">trd_0208</name>
</gene>
<protein>
    <submittedName>
        <fullName evidence="2">Uncharacterized protein</fullName>
    </submittedName>
</protein>
<dbReference type="KEGG" id="tro:trd_0208"/>
<sequence length="55" mass="5995">MLRHPVPPSLLTRVWRSIALASIRQRPLRAAAGRQDEPSTVGRVPYQGCGTRSAG</sequence>
<dbReference type="EMBL" id="CP001275">
    <property type="protein sequence ID" value="ACM04864.1"/>
    <property type="molecule type" value="Genomic_DNA"/>
</dbReference>
<reference evidence="2 3" key="1">
    <citation type="journal article" date="2009" name="PLoS ONE">
        <title>Complete genome sequence of the aerobic CO-oxidizing thermophile Thermomicrobium roseum.</title>
        <authorList>
            <person name="Wu D."/>
            <person name="Raymond J."/>
            <person name="Wu M."/>
            <person name="Chatterji S."/>
            <person name="Ren Q."/>
            <person name="Graham J.E."/>
            <person name="Bryant D.A."/>
            <person name="Robb F."/>
            <person name="Colman A."/>
            <person name="Tallon L.J."/>
            <person name="Badger J.H."/>
            <person name="Madupu R."/>
            <person name="Ward N.L."/>
            <person name="Eisen J.A."/>
        </authorList>
    </citation>
    <scope>NUCLEOTIDE SEQUENCE [LARGE SCALE GENOMIC DNA]</scope>
    <source>
        <strain evidence="3">ATCC 27502 / DSM 5159 / P-2</strain>
    </source>
</reference>
<dbReference type="AlphaFoldDB" id="B9KXM1"/>
<evidence type="ECO:0000313" key="3">
    <source>
        <dbReference type="Proteomes" id="UP000000447"/>
    </source>
</evidence>
<proteinExistence type="predicted"/>